<dbReference type="Pfam" id="PF13181">
    <property type="entry name" value="TPR_8"/>
    <property type="match status" value="2"/>
</dbReference>
<dbReference type="Gene3D" id="1.25.40.10">
    <property type="entry name" value="Tetratricopeptide repeat domain"/>
    <property type="match status" value="2"/>
</dbReference>
<dbReference type="PROSITE" id="PS50005">
    <property type="entry name" value="TPR"/>
    <property type="match status" value="1"/>
</dbReference>
<dbReference type="InterPro" id="IPR002182">
    <property type="entry name" value="NB-ARC"/>
</dbReference>
<proteinExistence type="predicted"/>
<dbReference type="GO" id="GO:0003700">
    <property type="term" value="F:DNA-binding transcription factor activity"/>
    <property type="evidence" value="ECO:0007669"/>
    <property type="project" value="InterPro"/>
</dbReference>
<dbReference type="CDD" id="cd00090">
    <property type="entry name" value="HTH_ARSR"/>
    <property type="match status" value="1"/>
</dbReference>
<dbReference type="Gene3D" id="3.40.50.300">
    <property type="entry name" value="P-loop containing nucleotide triphosphate hydrolases"/>
    <property type="match status" value="1"/>
</dbReference>
<feature type="domain" description="HTH arsR-type" evidence="3">
    <location>
        <begin position="5"/>
        <end position="87"/>
    </location>
</feature>
<dbReference type="SUPFAM" id="SSF48452">
    <property type="entry name" value="TPR-like"/>
    <property type="match status" value="2"/>
</dbReference>
<dbReference type="Pfam" id="PF00931">
    <property type="entry name" value="NB-ARC"/>
    <property type="match status" value="1"/>
</dbReference>
<organism evidence="4 5">
    <name type="scientific">Thermococcus paralvinellae</name>
    <dbReference type="NCBI Taxonomy" id="582419"/>
    <lineage>
        <taxon>Archaea</taxon>
        <taxon>Methanobacteriati</taxon>
        <taxon>Methanobacteriota</taxon>
        <taxon>Thermococci</taxon>
        <taxon>Thermococcales</taxon>
        <taxon>Thermococcaceae</taxon>
        <taxon>Thermococcus</taxon>
    </lineage>
</organism>
<sequence length="758" mass="88617">MDTPQLMKVLSSEVNLQILSILKSGSFNPRELARILQKDETDISRRLKMLERLGFVQGKWTRVRGKNIRVYSLKVREVKISFEPGEVIIKTSENKSYEVSLLESKIPNVEKFFGRKTEVETLLSSEKSVIVIYGIAGIGKTTLAAKVFGDAFWYQMSEIDSFDYFVWQIGLFLNTLDYSLLLEYLRSGGKEERDIFELMLEGVENTKAKIVVDDVYKCSDEKILKLLSFLALRIRKGRLVLISRERLHLGASENILYFHLKGLGLKDAYTLLRAKGLNLDVSDFVEIYNLKKGHPLALTLFGEAYKENKRIKADNVFDFLFSEVYQQLNSDEKLMLQIISLFDEPLEYEAIKALYGKKNSFVVLYSLLNKGIIEKRGEVYFLHDLLKGFARELREIDEKEYYLEYLDYLLKRNTAKNFLTAFRYAVKLGDEKRIKDLTELRVRKFKRVVQDFPDAYMKILFQIKDNPYAKKELGNIYFQKGFFEKALKLWLEIEDDIDGIHRADVISSLADVYMELNDFKKAEKYLKELESIVKGIDDAEIELWYYVQLTKFYFYMEKLEDAFKSAFKELEIIRKMELYPELEAVVLLHIGDIYTEMEKLEDGLKYYLQALEVARAYNLLFLEHMSYMELIKAYFLLKDYERAVEYGKKAVDYFIRVRNYRRAADTLSYRCLAYIALGKLDDAEKDAEEMIRIAQSTNYPLGWAGYIFLGAVKDLNGEGGKEYFVIGKKRLKEYTWLYDAVLEELGKVFDVSKITARS</sequence>
<dbReference type="PRINTS" id="PR00364">
    <property type="entry name" value="DISEASERSIST"/>
</dbReference>
<keyword evidence="1" id="KW-0802">TPR repeat</keyword>
<reference evidence="4 5" key="1">
    <citation type="journal article" date="2014" name="Int. J. Syst. Evol. Microbiol.">
        <title>Thermococcus paralvinellae sp. nov. and Thermococcus cleftensis sp. nov. of hyperthermophilic heterotrophs from deep-sea hydrothermal vents.</title>
        <authorList>
            <person name="Hensley S.A."/>
            <person name="Jung J.H."/>
            <person name="Park C.S."/>
            <person name="Holden J.F."/>
        </authorList>
    </citation>
    <scope>NUCLEOTIDE SEQUENCE [LARGE SCALE GENOMIC DNA]</scope>
    <source>
        <strain evidence="4 5">ES1</strain>
    </source>
</reference>
<evidence type="ECO:0000313" key="5">
    <source>
        <dbReference type="Proteomes" id="UP000019027"/>
    </source>
</evidence>
<dbReference type="SUPFAM" id="SSF52540">
    <property type="entry name" value="P-loop containing nucleoside triphosphate hydrolases"/>
    <property type="match status" value="1"/>
</dbReference>
<dbReference type="RefSeq" id="WP_042681824.1">
    <property type="nucleotide sequence ID" value="NZ_CP006965.1"/>
</dbReference>
<dbReference type="SMART" id="SM00028">
    <property type="entry name" value="TPR"/>
    <property type="match status" value="5"/>
</dbReference>
<feature type="repeat" description="TPR" evidence="1">
    <location>
        <begin position="584"/>
        <end position="617"/>
    </location>
</feature>
<protein>
    <recommendedName>
        <fullName evidence="3">HTH arsR-type domain-containing protein</fullName>
    </recommendedName>
</protein>
<dbReference type="PANTHER" id="PTHR10098:SF108">
    <property type="entry name" value="TETRATRICOPEPTIDE REPEAT PROTEIN 28"/>
    <property type="match status" value="1"/>
</dbReference>
<evidence type="ECO:0000313" key="4">
    <source>
        <dbReference type="EMBL" id="AHF80947.1"/>
    </source>
</evidence>
<evidence type="ECO:0000256" key="2">
    <source>
        <dbReference type="SAM" id="Coils"/>
    </source>
</evidence>
<keyword evidence="5" id="KW-1185">Reference proteome</keyword>
<name>W0I897_9EURY</name>
<evidence type="ECO:0000259" key="3">
    <source>
        <dbReference type="SMART" id="SM00418"/>
    </source>
</evidence>
<dbReference type="InterPro" id="IPR011990">
    <property type="entry name" value="TPR-like_helical_dom_sf"/>
</dbReference>
<dbReference type="HOGENOM" id="CLU_367490_0_0_2"/>
<dbReference type="KEGG" id="ths:TES1_1571"/>
<dbReference type="GO" id="GO:0043531">
    <property type="term" value="F:ADP binding"/>
    <property type="evidence" value="ECO:0007669"/>
    <property type="project" value="InterPro"/>
</dbReference>
<dbReference type="InterPro" id="IPR011991">
    <property type="entry name" value="ArsR-like_HTH"/>
</dbReference>
<evidence type="ECO:0000256" key="1">
    <source>
        <dbReference type="PROSITE-ProRule" id="PRU00339"/>
    </source>
</evidence>
<dbReference type="InterPro" id="IPR036388">
    <property type="entry name" value="WH-like_DNA-bd_sf"/>
</dbReference>
<dbReference type="OrthoDB" id="103665at2157"/>
<dbReference type="InterPro" id="IPR019734">
    <property type="entry name" value="TPR_rpt"/>
</dbReference>
<dbReference type="InterPro" id="IPR036390">
    <property type="entry name" value="WH_DNA-bd_sf"/>
</dbReference>
<feature type="coiled-coil region" evidence="2">
    <location>
        <begin position="522"/>
        <end position="576"/>
    </location>
</feature>
<dbReference type="Pfam" id="PF01022">
    <property type="entry name" value="HTH_5"/>
    <property type="match status" value="1"/>
</dbReference>
<dbReference type="GeneID" id="24907792"/>
<accession>W0I897</accession>
<dbReference type="SMART" id="SM00418">
    <property type="entry name" value="HTH_ARSR"/>
    <property type="match status" value="1"/>
</dbReference>
<dbReference type="EMBL" id="CP006965">
    <property type="protein sequence ID" value="AHF80947.1"/>
    <property type="molecule type" value="Genomic_DNA"/>
</dbReference>
<dbReference type="AlphaFoldDB" id="W0I897"/>
<dbReference type="InterPro" id="IPR001845">
    <property type="entry name" value="HTH_ArsR_DNA-bd_dom"/>
</dbReference>
<dbReference type="SUPFAM" id="SSF46785">
    <property type="entry name" value="Winged helix' DNA-binding domain"/>
    <property type="match status" value="1"/>
</dbReference>
<dbReference type="Gene3D" id="1.10.10.10">
    <property type="entry name" value="Winged helix-like DNA-binding domain superfamily/Winged helix DNA-binding domain"/>
    <property type="match status" value="1"/>
</dbReference>
<gene>
    <name evidence="4" type="ORF">TES1_1571</name>
</gene>
<dbReference type="STRING" id="582419.TES1_1571"/>
<dbReference type="Proteomes" id="UP000019027">
    <property type="component" value="Chromosome"/>
</dbReference>
<dbReference type="PANTHER" id="PTHR10098">
    <property type="entry name" value="RAPSYN-RELATED"/>
    <property type="match status" value="1"/>
</dbReference>
<dbReference type="InterPro" id="IPR027417">
    <property type="entry name" value="P-loop_NTPase"/>
</dbReference>
<keyword evidence="2" id="KW-0175">Coiled coil</keyword>